<dbReference type="Proteomes" id="UP000440578">
    <property type="component" value="Unassembled WGS sequence"/>
</dbReference>
<evidence type="ECO:0000313" key="2">
    <source>
        <dbReference type="EMBL" id="KAF0296369.1"/>
    </source>
</evidence>
<keyword evidence="3" id="KW-1185">Reference proteome</keyword>
<evidence type="ECO:0000313" key="3">
    <source>
        <dbReference type="Proteomes" id="UP000440578"/>
    </source>
</evidence>
<gene>
    <name evidence="2" type="ORF">FJT64_006174</name>
</gene>
<feature type="compositionally biased region" description="Basic residues" evidence="1">
    <location>
        <begin position="190"/>
        <end position="199"/>
    </location>
</feature>
<name>A0A6A4VTT4_AMPAM</name>
<reference evidence="2 3" key="1">
    <citation type="submission" date="2019-07" db="EMBL/GenBank/DDBJ databases">
        <title>Draft genome assembly of a fouling barnacle, Amphibalanus amphitrite (Darwin, 1854): The first reference genome for Thecostraca.</title>
        <authorList>
            <person name="Kim W."/>
        </authorList>
    </citation>
    <scope>NUCLEOTIDE SEQUENCE [LARGE SCALE GENOMIC DNA]</scope>
    <source>
        <strain evidence="2">SNU_AA5</strain>
        <tissue evidence="2">Soma without cirri and trophi</tissue>
    </source>
</reference>
<organism evidence="2 3">
    <name type="scientific">Amphibalanus amphitrite</name>
    <name type="common">Striped barnacle</name>
    <name type="synonym">Balanus amphitrite</name>
    <dbReference type="NCBI Taxonomy" id="1232801"/>
    <lineage>
        <taxon>Eukaryota</taxon>
        <taxon>Metazoa</taxon>
        <taxon>Ecdysozoa</taxon>
        <taxon>Arthropoda</taxon>
        <taxon>Crustacea</taxon>
        <taxon>Multicrustacea</taxon>
        <taxon>Cirripedia</taxon>
        <taxon>Thoracica</taxon>
        <taxon>Thoracicalcarea</taxon>
        <taxon>Balanomorpha</taxon>
        <taxon>Balanoidea</taxon>
        <taxon>Balanidae</taxon>
        <taxon>Amphibalaninae</taxon>
        <taxon>Amphibalanus</taxon>
    </lineage>
</organism>
<evidence type="ECO:0000256" key="1">
    <source>
        <dbReference type="SAM" id="MobiDB-lite"/>
    </source>
</evidence>
<comment type="caution">
    <text evidence="2">The sequence shown here is derived from an EMBL/GenBank/DDBJ whole genome shotgun (WGS) entry which is preliminary data.</text>
</comment>
<accession>A0A6A4VTT4</accession>
<feature type="region of interest" description="Disordered" evidence="1">
    <location>
        <begin position="181"/>
        <end position="202"/>
    </location>
</feature>
<dbReference type="AlphaFoldDB" id="A0A6A4VTT4"/>
<sequence length="252" mass="26066">MKPFFRSGTLSKGEEGDDRRYIRVTSINGIDGYDSGHYDNVGYVHGGYNDVGYGPLGYGSGDYGKGGFNGLGYGLESYGGEKHGAKGSSLSYPGGYAQDSYGAASQGHVTHYTDVIIKKEGDEGHKGFFKGLKAAGKDFQEGVSNFVSKGRELVGLDHNHGGYGQKGYGHGHSHTVVIESHSGGGGGGKGKGKGGHKGKGGGGGGGEYEFIPAQWLFPKYVHHYVPVPVYGGYGAGHGGFAGHGGYGGHGAY</sequence>
<dbReference type="EMBL" id="VIIS01001569">
    <property type="protein sequence ID" value="KAF0296369.1"/>
    <property type="molecule type" value="Genomic_DNA"/>
</dbReference>
<protein>
    <submittedName>
        <fullName evidence="2">Uncharacterized protein</fullName>
    </submittedName>
</protein>
<proteinExistence type="predicted"/>